<dbReference type="EMBL" id="AGNL01029171">
    <property type="protein sequence ID" value="EJK57191.1"/>
    <property type="molecule type" value="Genomic_DNA"/>
</dbReference>
<dbReference type="GO" id="GO:0044550">
    <property type="term" value="P:secondary metabolite biosynthetic process"/>
    <property type="evidence" value="ECO:0007669"/>
    <property type="project" value="TreeGrafter"/>
</dbReference>
<evidence type="ECO:0000313" key="3">
    <source>
        <dbReference type="EMBL" id="EJK57191.1"/>
    </source>
</evidence>
<evidence type="ECO:0000259" key="2">
    <source>
        <dbReference type="Pfam" id="PF00501"/>
    </source>
</evidence>
<dbReference type="Pfam" id="PF12796">
    <property type="entry name" value="Ank_2"/>
    <property type="match status" value="1"/>
</dbReference>
<dbReference type="PANTHER" id="PTHR45527">
    <property type="entry name" value="NONRIBOSOMAL PEPTIDE SYNTHETASE"/>
    <property type="match status" value="1"/>
</dbReference>
<feature type="compositionally biased region" description="Polar residues" evidence="1">
    <location>
        <begin position="891"/>
        <end position="907"/>
    </location>
</feature>
<feature type="domain" description="AMP-dependent synthetase/ligase" evidence="2">
    <location>
        <begin position="226"/>
        <end position="566"/>
    </location>
</feature>
<evidence type="ECO:0000256" key="1">
    <source>
        <dbReference type="SAM" id="MobiDB-lite"/>
    </source>
</evidence>
<dbReference type="PANTHER" id="PTHR45527:SF1">
    <property type="entry name" value="FATTY ACID SYNTHASE"/>
    <property type="match status" value="1"/>
</dbReference>
<dbReference type="Gene3D" id="3.30.300.30">
    <property type="match status" value="1"/>
</dbReference>
<dbReference type="InterPro" id="IPR042099">
    <property type="entry name" value="ANL_N_sf"/>
</dbReference>
<feature type="region of interest" description="Disordered" evidence="1">
    <location>
        <begin position="888"/>
        <end position="913"/>
    </location>
</feature>
<accession>K0S8L5</accession>
<dbReference type="GO" id="GO:0043041">
    <property type="term" value="P:amino acid activation for nonribosomal peptide biosynthetic process"/>
    <property type="evidence" value="ECO:0007669"/>
    <property type="project" value="TreeGrafter"/>
</dbReference>
<name>K0S8L5_THAOC</name>
<dbReference type="OrthoDB" id="75981at2759"/>
<dbReference type="SMART" id="SM00248">
    <property type="entry name" value="ANK"/>
    <property type="match status" value="3"/>
</dbReference>
<dbReference type="AlphaFoldDB" id="K0S8L5"/>
<protein>
    <recommendedName>
        <fullName evidence="2">AMP-dependent synthetase/ligase domain-containing protein</fullName>
    </recommendedName>
</protein>
<dbReference type="Proteomes" id="UP000266841">
    <property type="component" value="Unassembled WGS sequence"/>
</dbReference>
<organism evidence="3 4">
    <name type="scientific">Thalassiosira oceanica</name>
    <name type="common">Marine diatom</name>
    <dbReference type="NCBI Taxonomy" id="159749"/>
    <lineage>
        <taxon>Eukaryota</taxon>
        <taxon>Sar</taxon>
        <taxon>Stramenopiles</taxon>
        <taxon>Ochrophyta</taxon>
        <taxon>Bacillariophyta</taxon>
        <taxon>Coscinodiscophyceae</taxon>
        <taxon>Thalassiosirophycidae</taxon>
        <taxon>Thalassiosirales</taxon>
        <taxon>Thalassiosiraceae</taxon>
        <taxon>Thalassiosira</taxon>
    </lineage>
</organism>
<dbReference type="Gene3D" id="3.40.50.12780">
    <property type="entry name" value="N-terminal domain of ligase-like"/>
    <property type="match status" value="1"/>
</dbReference>
<comment type="caution">
    <text evidence="3">The sequence shown here is derived from an EMBL/GenBank/DDBJ whole genome shotgun (WGS) entry which is preliminary data.</text>
</comment>
<sequence length="1083" mass="116676">MVLRQALVIDQQTAWCPLGFPWPPLLLPNETRKCGKLNESLPPAGHPPSGALARNKRPILVHALTSAKLSRASEGQEGNLREHLAKTMAEQDGSWGIFLLSAAISYVPPPSSSSHWDSELIQRWNGLDDSAAVAEASTAPEDACTTCTSLNYSPVLLLATFVAERIRRRLPLEVVPGSGPEAASSATNCSTLRIGVAIPEGPFLPVFILAIHALNMAAAGGWLDCMGVVLVPLESDGATERLGRILSDSKPDLILVGGSLEGMRAAMDGSGDDASIVDFTTVVDEALSSIGKCGDSSLLNERLWPAELRSTIVATPPGVYDAAKLVAMGAIRLAKSFADTATIRQVNERDIMSHIVYTSGTTGRPKGCVSSLASLRHYIASKNVAHEIDSTSRVLLASAVTFDPCFSDILATFAAGATLCVATRGSLYGGGMTGLLQQLKITHVLCTPTLWSTVEGDANSLEGHLKVVALGGEPIPRATIGRWARQRRKDCSSVNCAYNREYPRLCATYGVTEACVYQTFGEVVLGDTSDNGQTRQGNAVGFPLHGCNVHICRPHSAETNQGNAPGLEHIEGGPSVEPTIGEVVLSGAQVDDMSSYLNQSDLTRLVFVQGDNDIKGGNFFYRTGDLGYIDAQSKQLYILGRLKGDGMVKINGIRLELSEVESSIVDGSEALSDLVVDCMASFTFTESDENQWNKKQLVAYCILSEAAIDQLGLDRGRLRSGLILSQGPLLTVLRTRCDRRLRKGCTPSFFVTIDRLPLSPTGKRDRSALPPLSRCKILMGSKDSKSLWSLGKVGATVANEICLMLNLQPCQRQLVTEDTTFFILGGDSLAATLVVRGLYARHHGMNNSRNLGGSTGTLEGYFAAKHLLTSSCLGDYVQFLDSNGAFGPTSEKASNTTDVAQEPNTANEDGKDPMYDSLIESITLGYTSISIALLDLNVDPNSQPNQGRLGKVGDRRQRRAMFKSNPLHLACLRLDNGEGQHEDLNRLECVKLLLDAGAPLTIKDANKCTILHSAARSGHNELLRYIVAQWKIAAETEGISFKTKNGRSAFDWRDRWSRTRQPVQAKFWSELHASGVCDCDEVA</sequence>
<proteinExistence type="predicted"/>
<reference evidence="3 4" key="1">
    <citation type="journal article" date="2012" name="Genome Biol.">
        <title>Genome and low-iron response of an oceanic diatom adapted to chronic iron limitation.</title>
        <authorList>
            <person name="Lommer M."/>
            <person name="Specht M."/>
            <person name="Roy A.S."/>
            <person name="Kraemer L."/>
            <person name="Andreson R."/>
            <person name="Gutowska M.A."/>
            <person name="Wolf J."/>
            <person name="Bergner S.V."/>
            <person name="Schilhabel M.B."/>
            <person name="Klostermeier U.C."/>
            <person name="Beiko R.G."/>
            <person name="Rosenstiel P."/>
            <person name="Hippler M."/>
            <person name="Laroche J."/>
        </authorList>
    </citation>
    <scope>NUCLEOTIDE SEQUENCE [LARGE SCALE GENOMIC DNA]</scope>
    <source>
        <strain evidence="3 4">CCMP1005</strain>
    </source>
</reference>
<dbReference type="OMA" id="ANEICLM"/>
<dbReference type="InterPro" id="IPR000873">
    <property type="entry name" value="AMP-dep_synth/lig_dom"/>
</dbReference>
<dbReference type="SUPFAM" id="SSF56801">
    <property type="entry name" value="Acetyl-CoA synthetase-like"/>
    <property type="match status" value="1"/>
</dbReference>
<dbReference type="Pfam" id="PF00501">
    <property type="entry name" value="AMP-binding"/>
    <property type="match status" value="1"/>
</dbReference>
<gene>
    <name evidence="3" type="ORF">THAOC_22793</name>
</gene>
<dbReference type="InterPro" id="IPR045851">
    <property type="entry name" value="AMP-bd_C_sf"/>
</dbReference>
<dbReference type="Gene3D" id="1.25.40.20">
    <property type="entry name" value="Ankyrin repeat-containing domain"/>
    <property type="match status" value="1"/>
</dbReference>
<dbReference type="SUPFAM" id="SSF48403">
    <property type="entry name" value="Ankyrin repeat"/>
    <property type="match status" value="1"/>
</dbReference>
<dbReference type="InterPro" id="IPR002110">
    <property type="entry name" value="Ankyrin_rpt"/>
</dbReference>
<dbReference type="PROSITE" id="PS00455">
    <property type="entry name" value="AMP_BINDING"/>
    <property type="match status" value="1"/>
</dbReference>
<dbReference type="InterPro" id="IPR036770">
    <property type="entry name" value="Ankyrin_rpt-contain_sf"/>
</dbReference>
<dbReference type="GO" id="GO:0005737">
    <property type="term" value="C:cytoplasm"/>
    <property type="evidence" value="ECO:0007669"/>
    <property type="project" value="TreeGrafter"/>
</dbReference>
<dbReference type="eggNOG" id="KOG1178">
    <property type="taxonomic scope" value="Eukaryota"/>
</dbReference>
<dbReference type="GO" id="GO:0031177">
    <property type="term" value="F:phosphopantetheine binding"/>
    <property type="evidence" value="ECO:0007669"/>
    <property type="project" value="TreeGrafter"/>
</dbReference>
<keyword evidence="4" id="KW-1185">Reference proteome</keyword>
<dbReference type="InterPro" id="IPR020845">
    <property type="entry name" value="AMP-binding_CS"/>
</dbReference>
<evidence type="ECO:0000313" key="4">
    <source>
        <dbReference type="Proteomes" id="UP000266841"/>
    </source>
</evidence>